<keyword evidence="1" id="KW-0472">Membrane</keyword>
<organism evidence="2 3">
    <name type="scientific">Chamaesiphon polymorphus CCALA 037</name>
    <dbReference type="NCBI Taxonomy" id="2107692"/>
    <lineage>
        <taxon>Bacteria</taxon>
        <taxon>Bacillati</taxon>
        <taxon>Cyanobacteriota</taxon>
        <taxon>Cyanophyceae</taxon>
        <taxon>Gomontiellales</taxon>
        <taxon>Chamaesiphonaceae</taxon>
        <taxon>Chamaesiphon</taxon>
    </lineage>
</organism>
<keyword evidence="1" id="KW-1133">Transmembrane helix</keyword>
<gene>
    <name evidence="2" type="ORF">C7B77_22255</name>
</gene>
<dbReference type="AlphaFoldDB" id="A0A2T1G135"/>
<comment type="caution">
    <text evidence="2">The sequence shown here is derived from an EMBL/GenBank/DDBJ whole genome shotgun (WGS) entry which is preliminary data.</text>
</comment>
<reference evidence="2 3" key="1">
    <citation type="submission" date="2018-03" db="EMBL/GenBank/DDBJ databases">
        <title>The ancient ancestry and fast evolution of plastids.</title>
        <authorList>
            <person name="Moore K.R."/>
            <person name="Magnabosco C."/>
            <person name="Momper L."/>
            <person name="Gold D.A."/>
            <person name="Bosak T."/>
            <person name="Fournier G.P."/>
        </authorList>
    </citation>
    <scope>NUCLEOTIDE SEQUENCE [LARGE SCALE GENOMIC DNA]</scope>
    <source>
        <strain evidence="2 3">CCALA 037</strain>
    </source>
</reference>
<dbReference type="Proteomes" id="UP000238937">
    <property type="component" value="Unassembled WGS sequence"/>
</dbReference>
<evidence type="ECO:0000313" key="3">
    <source>
        <dbReference type="Proteomes" id="UP000238937"/>
    </source>
</evidence>
<sequence>MREFIGESQMFDSQTARRLVSIFAVASCSIAIIPVAARSQALPGFTIFSGVDPADRLSYRLDSGNRNATDRYQLKIPGSKINRLGAAQITIGYPEYYKGKFDDKAVEVIVGDKSIPIQSVEWDRERQTIQIDLAQRIKTKGDIEVVLNNVQNPDSAGMYNFTCQVKSSAEFPLSRSCGTWILSLD</sequence>
<keyword evidence="3" id="KW-1185">Reference proteome</keyword>
<feature type="transmembrane region" description="Helical" evidence="1">
    <location>
        <begin position="20"/>
        <end position="37"/>
    </location>
</feature>
<dbReference type="Pfam" id="PF10989">
    <property type="entry name" value="DUF2808"/>
    <property type="match status" value="1"/>
</dbReference>
<dbReference type="InterPro" id="IPR021256">
    <property type="entry name" value="DUF2808"/>
</dbReference>
<keyword evidence="1" id="KW-0812">Transmembrane</keyword>
<evidence type="ECO:0000256" key="1">
    <source>
        <dbReference type="SAM" id="Phobius"/>
    </source>
</evidence>
<proteinExistence type="predicted"/>
<evidence type="ECO:0008006" key="4">
    <source>
        <dbReference type="Google" id="ProtNLM"/>
    </source>
</evidence>
<accession>A0A2T1G135</accession>
<name>A0A2T1G135_9CYAN</name>
<evidence type="ECO:0000313" key="2">
    <source>
        <dbReference type="EMBL" id="PSB50880.1"/>
    </source>
</evidence>
<dbReference type="EMBL" id="PVWO01000380">
    <property type="protein sequence ID" value="PSB50880.1"/>
    <property type="molecule type" value="Genomic_DNA"/>
</dbReference>
<protein>
    <recommendedName>
        <fullName evidence="4">DUF2808 domain-containing protein</fullName>
    </recommendedName>
</protein>